<evidence type="ECO:0000313" key="10">
    <source>
        <dbReference type="Proteomes" id="UP000654918"/>
    </source>
</evidence>
<keyword evidence="4" id="KW-0805">Transcription regulation</keyword>
<evidence type="ECO:0000256" key="4">
    <source>
        <dbReference type="ARBA" id="ARBA00023015"/>
    </source>
</evidence>
<dbReference type="GO" id="GO:0043565">
    <property type="term" value="F:sequence-specific DNA binding"/>
    <property type="evidence" value="ECO:0007669"/>
    <property type="project" value="TreeGrafter"/>
</dbReference>
<keyword evidence="7" id="KW-0539">Nucleus</keyword>
<accession>A0A8H6KTU1</accession>
<protein>
    <submittedName>
        <fullName evidence="9">Binuclear zinc transcription factor</fullName>
    </submittedName>
</protein>
<feature type="region of interest" description="Disordered" evidence="8">
    <location>
        <begin position="1"/>
        <end position="55"/>
    </location>
</feature>
<keyword evidence="3" id="KW-0862">Zinc</keyword>
<evidence type="ECO:0000256" key="1">
    <source>
        <dbReference type="ARBA" id="ARBA00004123"/>
    </source>
</evidence>
<comment type="subcellular location">
    <subcellularLocation>
        <location evidence="1">Nucleus</location>
    </subcellularLocation>
</comment>
<evidence type="ECO:0000256" key="5">
    <source>
        <dbReference type="ARBA" id="ARBA00023125"/>
    </source>
</evidence>
<evidence type="ECO:0000256" key="3">
    <source>
        <dbReference type="ARBA" id="ARBA00022833"/>
    </source>
</evidence>
<evidence type="ECO:0000256" key="8">
    <source>
        <dbReference type="SAM" id="MobiDB-lite"/>
    </source>
</evidence>
<proteinExistence type="predicted"/>
<evidence type="ECO:0000313" key="9">
    <source>
        <dbReference type="EMBL" id="KAF6837193.1"/>
    </source>
</evidence>
<dbReference type="Proteomes" id="UP000654918">
    <property type="component" value="Unassembled WGS sequence"/>
</dbReference>
<evidence type="ECO:0000256" key="2">
    <source>
        <dbReference type="ARBA" id="ARBA00022723"/>
    </source>
</evidence>
<dbReference type="AlphaFoldDB" id="A0A8H6KTU1"/>
<dbReference type="InterPro" id="IPR052202">
    <property type="entry name" value="Yeast_MetPath_Reg"/>
</dbReference>
<name>A0A8H6KTU1_9PEZI</name>
<dbReference type="GO" id="GO:0046872">
    <property type="term" value="F:metal ion binding"/>
    <property type="evidence" value="ECO:0007669"/>
    <property type="project" value="UniProtKB-KW"/>
</dbReference>
<keyword evidence="2" id="KW-0479">Metal-binding</keyword>
<feature type="compositionally biased region" description="Polar residues" evidence="8">
    <location>
        <begin position="38"/>
        <end position="52"/>
    </location>
</feature>
<reference evidence="9" key="1">
    <citation type="journal article" date="2020" name="Phytopathology">
        <title>Genome Sequence Resources of Colletotrichum truncatum, C. plurivorum, C. musicola, and C. sojae: Four Species Pathogenic to Soybean (Glycine max).</title>
        <authorList>
            <person name="Rogerio F."/>
            <person name="Boufleur T.R."/>
            <person name="Ciampi-Guillardi M."/>
            <person name="Sukno S.A."/>
            <person name="Thon M.R."/>
            <person name="Massola Junior N.S."/>
            <person name="Baroncelli R."/>
        </authorList>
    </citation>
    <scope>NUCLEOTIDE SEQUENCE</scope>
    <source>
        <strain evidence="9">LFN00145</strain>
    </source>
</reference>
<keyword evidence="6" id="KW-0804">Transcription</keyword>
<sequence length="545" mass="61897">MRLEDHLDPSLGSYRTHPDIQHGLSEPASPLGGASDFRPQTRSSADSASGTSAPAGRDAVLSIGEDWLDHYAHTYFRHVQPQWLFVDEEAWRKSFATWKRTPREAMPSHKFLMQLLLAVGALVSSSFRADCPHLLHASKMYEDAIQSHVGQVTGNPSPLLRTQASLLMLLYALHGPSVDPISDSVLLVLMNSANLVNEVQHTPSQEDLCQDFEQTRMLTLMSSHVLNELVASAWNCPQTFMFDVLDETIYKYATEVPPAKSETGFHGHLFQLRCIQSRIRHFNKKLQKLDAADPFRETCRLRLKDELSTWKQRIEPLTNSSPNDDLVYHEPGSLSKLYDYSLSILMQERPCMTGAEEVGYLVECCSEACRTFQSYQENNSVIYRTWTALMYQFRLGIMLLYCYAMTPPLFRTASSTSPETISGLDSCRITLERFSTRWPRALVFLQSYQLLAEAVFEGPAFGQACSSSMMESSSPQSLCSSYALEGERKLRMQRYMTELRMQHVHQAVMNLMEEIVNRPSQASLNYEWLDLLPNMSMAGLDLFNF</sequence>
<dbReference type="GO" id="GO:0000981">
    <property type="term" value="F:DNA-binding transcription factor activity, RNA polymerase II-specific"/>
    <property type="evidence" value="ECO:0007669"/>
    <property type="project" value="TreeGrafter"/>
</dbReference>
<organism evidence="9 10">
    <name type="scientific">Colletotrichum plurivorum</name>
    <dbReference type="NCBI Taxonomy" id="2175906"/>
    <lineage>
        <taxon>Eukaryota</taxon>
        <taxon>Fungi</taxon>
        <taxon>Dikarya</taxon>
        <taxon>Ascomycota</taxon>
        <taxon>Pezizomycotina</taxon>
        <taxon>Sordariomycetes</taxon>
        <taxon>Hypocreomycetidae</taxon>
        <taxon>Glomerellales</taxon>
        <taxon>Glomerellaceae</taxon>
        <taxon>Colletotrichum</taxon>
        <taxon>Colletotrichum orchidearum species complex</taxon>
    </lineage>
</organism>
<comment type="caution">
    <text evidence="9">The sequence shown here is derived from an EMBL/GenBank/DDBJ whole genome shotgun (WGS) entry which is preliminary data.</text>
</comment>
<dbReference type="PANTHER" id="PTHR47782:SF12">
    <property type="entry name" value="ZN(II)2CYS6 TRANSCRIPTION FACTOR (EUROFUNG)"/>
    <property type="match status" value="1"/>
</dbReference>
<dbReference type="EMBL" id="WIGO01000027">
    <property type="protein sequence ID" value="KAF6837193.1"/>
    <property type="molecule type" value="Genomic_DNA"/>
</dbReference>
<dbReference type="GO" id="GO:0005634">
    <property type="term" value="C:nucleus"/>
    <property type="evidence" value="ECO:0007669"/>
    <property type="project" value="UniProtKB-SubCell"/>
</dbReference>
<dbReference type="PANTHER" id="PTHR47782">
    <property type="entry name" value="ZN(II)2CYS6 TRANSCRIPTION FACTOR (EUROFUNG)-RELATED"/>
    <property type="match status" value="1"/>
</dbReference>
<dbReference type="CDD" id="cd12148">
    <property type="entry name" value="fungal_TF_MHR"/>
    <property type="match status" value="1"/>
</dbReference>
<evidence type="ECO:0000256" key="6">
    <source>
        <dbReference type="ARBA" id="ARBA00023163"/>
    </source>
</evidence>
<keyword evidence="10" id="KW-1185">Reference proteome</keyword>
<gene>
    <name evidence="9" type="ORF">CPLU01_03305</name>
</gene>
<dbReference type="GO" id="GO:0045944">
    <property type="term" value="P:positive regulation of transcription by RNA polymerase II"/>
    <property type="evidence" value="ECO:0007669"/>
    <property type="project" value="TreeGrafter"/>
</dbReference>
<keyword evidence="5" id="KW-0238">DNA-binding</keyword>
<evidence type="ECO:0000256" key="7">
    <source>
        <dbReference type="ARBA" id="ARBA00023242"/>
    </source>
</evidence>